<dbReference type="RefSeq" id="WP_169454281.1">
    <property type="nucleotide sequence ID" value="NZ_CP051774.1"/>
</dbReference>
<sequence length="476" mass="50117">MSVSAPVTMMPLEVVAPYTDARDAYQLALAEGFVGTREEWLVSLKGDKGDPGTPGASGSSKPWEIAGCVGGFDFRDVQLNGSRVMQVNDKSGNGKHWTHATDATRAIWTERGMFPQGGIYSVAGGGIAGVSSVAGTVVWIGADWTTQNPSTSPVNGSGAVFLEAGLRLQAYGCYAAQSNATTYNPPLLLAPAGAPSIYAQIYEAARSSFFVNGIQTFKGPMTAASPAITKIFGSTDGVSTPFFRLTQGLYFFNRPLTSSEVVSIAAYYGAPTSPPSTVVYSFGSSTPAGQASGEFQKGCVALFANAIGAHQSTYAVGGERWNIQADSFATSGLQLLRGTQNTHIIMPQGNDLAAKVPVATCETSITNHINRVRASDPFGGILLVPPTPRNSTFTNGQTYDGFDTDRLALIAFMEATASASAGIVCCDVMSIPNLCNKGDEANPLYFNPDKLHLNEAGHVQLGLSLFRGRQKLWQGA</sequence>
<dbReference type="Pfam" id="PF13472">
    <property type="entry name" value="Lipase_GDSL_2"/>
    <property type="match status" value="1"/>
</dbReference>
<organism evidence="2 3">
    <name type="scientific">Luteolibacter luteus</name>
    <dbReference type="NCBI Taxonomy" id="2728835"/>
    <lineage>
        <taxon>Bacteria</taxon>
        <taxon>Pseudomonadati</taxon>
        <taxon>Verrucomicrobiota</taxon>
        <taxon>Verrucomicrobiia</taxon>
        <taxon>Verrucomicrobiales</taxon>
        <taxon>Verrucomicrobiaceae</taxon>
        <taxon>Luteolibacter</taxon>
    </lineage>
</organism>
<protein>
    <recommendedName>
        <fullName evidence="1">SGNH hydrolase-type esterase domain-containing protein</fullName>
    </recommendedName>
</protein>
<reference evidence="2 3" key="1">
    <citation type="submission" date="2020-04" db="EMBL/GenBank/DDBJ databases">
        <title>Luteolibacter sp. G-1-1-1 isolated from soil.</title>
        <authorList>
            <person name="Dahal R.H."/>
        </authorList>
    </citation>
    <scope>NUCLEOTIDE SEQUENCE [LARGE SCALE GENOMIC DNA]</scope>
    <source>
        <strain evidence="2 3">G-1-1-1</strain>
    </source>
</reference>
<proteinExistence type="predicted"/>
<keyword evidence="3" id="KW-1185">Reference proteome</keyword>
<feature type="domain" description="SGNH hydrolase-type esterase" evidence="1">
    <location>
        <begin position="282"/>
        <end position="458"/>
    </location>
</feature>
<dbReference type="EMBL" id="CP051774">
    <property type="protein sequence ID" value="QJE95968.1"/>
    <property type="molecule type" value="Genomic_DNA"/>
</dbReference>
<dbReference type="Proteomes" id="UP000501812">
    <property type="component" value="Chromosome"/>
</dbReference>
<evidence type="ECO:0000313" key="2">
    <source>
        <dbReference type="EMBL" id="QJE95968.1"/>
    </source>
</evidence>
<dbReference type="InterPro" id="IPR036514">
    <property type="entry name" value="SGNH_hydro_sf"/>
</dbReference>
<dbReference type="GO" id="GO:0016788">
    <property type="term" value="F:hydrolase activity, acting on ester bonds"/>
    <property type="evidence" value="ECO:0007669"/>
    <property type="project" value="UniProtKB-ARBA"/>
</dbReference>
<accession>A0A858RHI2</accession>
<gene>
    <name evidence="2" type="ORF">HHL09_09295</name>
</gene>
<dbReference type="AlphaFoldDB" id="A0A858RHI2"/>
<evidence type="ECO:0000313" key="3">
    <source>
        <dbReference type="Proteomes" id="UP000501812"/>
    </source>
</evidence>
<name>A0A858RHI2_9BACT</name>
<dbReference type="Gene3D" id="3.40.50.1110">
    <property type="entry name" value="SGNH hydrolase"/>
    <property type="match status" value="1"/>
</dbReference>
<dbReference type="SUPFAM" id="SSF52266">
    <property type="entry name" value="SGNH hydrolase"/>
    <property type="match status" value="1"/>
</dbReference>
<dbReference type="InterPro" id="IPR013830">
    <property type="entry name" value="SGNH_hydro"/>
</dbReference>
<evidence type="ECO:0000259" key="1">
    <source>
        <dbReference type="Pfam" id="PF13472"/>
    </source>
</evidence>
<dbReference type="KEGG" id="luo:HHL09_09295"/>